<organism evidence="2 3">
    <name type="scientific">Paenibacillus aurantiacus</name>
    <dbReference type="NCBI Taxonomy" id="1936118"/>
    <lineage>
        <taxon>Bacteria</taxon>
        <taxon>Bacillati</taxon>
        <taxon>Bacillota</taxon>
        <taxon>Bacilli</taxon>
        <taxon>Bacillales</taxon>
        <taxon>Paenibacillaceae</taxon>
        <taxon>Paenibacillus</taxon>
    </lineage>
</organism>
<dbReference type="SMART" id="SM00530">
    <property type="entry name" value="HTH_XRE"/>
    <property type="match status" value="1"/>
</dbReference>
<dbReference type="Proteomes" id="UP001589747">
    <property type="component" value="Unassembled WGS sequence"/>
</dbReference>
<dbReference type="PROSITE" id="PS50943">
    <property type="entry name" value="HTH_CROC1"/>
    <property type="match status" value="1"/>
</dbReference>
<evidence type="ECO:0000259" key="1">
    <source>
        <dbReference type="PROSITE" id="PS50943"/>
    </source>
</evidence>
<dbReference type="Gene3D" id="1.10.260.40">
    <property type="entry name" value="lambda repressor-like DNA-binding domains"/>
    <property type="match status" value="1"/>
</dbReference>
<feature type="domain" description="HTH cro/C1-type" evidence="1">
    <location>
        <begin position="24"/>
        <end position="54"/>
    </location>
</feature>
<protein>
    <submittedName>
        <fullName evidence="2">Helix-turn-helix transcriptional regulator</fullName>
    </submittedName>
</protein>
<evidence type="ECO:0000313" key="2">
    <source>
        <dbReference type="EMBL" id="MFB9324983.1"/>
    </source>
</evidence>
<comment type="caution">
    <text evidence="2">The sequence shown here is derived from an EMBL/GenBank/DDBJ whole genome shotgun (WGS) entry which is preliminary data.</text>
</comment>
<keyword evidence="3" id="KW-1185">Reference proteome</keyword>
<dbReference type="InterPro" id="IPR010982">
    <property type="entry name" value="Lambda_DNA-bd_dom_sf"/>
</dbReference>
<dbReference type="RefSeq" id="WP_377489945.1">
    <property type="nucleotide sequence ID" value="NZ_JBHMDO010000008.1"/>
</dbReference>
<evidence type="ECO:0000313" key="3">
    <source>
        <dbReference type="Proteomes" id="UP001589747"/>
    </source>
</evidence>
<dbReference type="CDD" id="cd00093">
    <property type="entry name" value="HTH_XRE"/>
    <property type="match status" value="1"/>
</dbReference>
<dbReference type="Pfam" id="PF01381">
    <property type="entry name" value="HTH_3"/>
    <property type="match status" value="1"/>
</dbReference>
<reference evidence="2 3" key="1">
    <citation type="submission" date="2024-09" db="EMBL/GenBank/DDBJ databases">
        <authorList>
            <person name="Sun Q."/>
            <person name="Mori K."/>
        </authorList>
    </citation>
    <scope>NUCLEOTIDE SEQUENCE [LARGE SCALE GENOMIC DNA]</scope>
    <source>
        <strain evidence="2 3">TISTR 2452</strain>
    </source>
</reference>
<dbReference type="SUPFAM" id="SSF47413">
    <property type="entry name" value="lambda repressor-like DNA-binding domains"/>
    <property type="match status" value="1"/>
</dbReference>
<accession>A0ABV5KIB8</accession>
<gene>
    <name evidence="2" type="ORF">ACFFSY_03490</name>
</gene>
<dbReference type="EMBL" id="JBHMDO010000008">
    <property type="protein sequence ID" value="MFB9324983.1"/>
    <property type="molecule type" value="Genomic_DNA"/>
</dbReference>
<name>A0ABV5KIB8_9BACL</name>
<dbReference type="InterPro" id="IPR001387">
    <property type="entry name" value="Cro/C1-type_HTH"/>
</dbReference>
<proteinExistence type="predicted"/>
<sequence length="105" mass="11770">MPKELDTETKAALIKNLTENLPVLRAKLGVTQAELAARVGVSRQTIISIEMGKRAMSWGTFVALTLLFLRNESTKVLLPVVKVYTRELDSFFRFGSEENIQEGDQ</sequence>